<dbReference type="SUPFAM" id="SSF52540">
    <property type="entry name" value="P-loop containing nucleoside triphosphate hydrolases"/>
    <property type="match status" value="1"/>
</dbReference>
<comment type="caution">
    <text evidence="8">The sequence shown here is derived from an EMBL/GenBank/DDBJ whole genome shotgun (WGS) entry which is preliminary data.</text>
</comment>
<name>A0A0R1LTC3_9LACO</name>
<comment type="similarity">
    <text evidence="7">Belongs to the shikimate kinase family.</text>
</comment>
<dbReference type="GO" id="GO:0000287">
    <property type="term" value="F:magnesium ion binding"/>
    <property type="evidence" value="ECO:0007669"/>
    <property type="project" value="UniProtKB-UniRule"/>
</dbReference>
<evidence type="ECO:0000256" key="2">
    <source>
        <dbReference type="ARBA" id="ARBA00022679"/>
    </source>
</evidence>
<dbReference type="PANTHER" id="PTHR21087:SF16">
    <property type="entry name" value="SHIKIMATE KINASE 1, CHLOROPLASTIC"/>
    <property type="match status" value="1"/>
</dbReference>
<comment type="function">
    <text evidence="7">Catalyzes the specific phosphorylation of the 3-hydroxyl group of shikimic acid using ATP as a cosubstrate.</text>
</comment>
<dbReference type="InterPro" id="IPR000623">
    <property type="entry name" value="Shikimate_kinase/TSH1"/>
</dbReference>
<feature type="binding site" evidence="7">
    <location>
        <position position="77"/>
    </location>
    <ligand>
        <name>substrate</name>
    </ligand>
</feature>
<evidence type="ECO:0000256" key="1">
    <source>
        <dbReference type="ARBA" id="ARBA00022605"/>
    </source>
</evidence>
<evidence type="ECO:0000256" key="6">
    <source>
        <dbReference type="ARBA" id="ARBA00023141"/>
    </source>
</evidence>
<dbReference type="PATRIC" id="fig|1423715.3.peg.9"/>
<dbReference type="InterPro" id="IPR027417">
    <property type="entry name" value="P-loop_NTPase"/>
</dbReference>
<dbReference type="HAMAP" id="MF_00109">
    <property type="entry name" value="Shikimate_kinase"/>
    <property type="match status" value="1"/>
</dbReference>
<comment type="pathway">
    <text evidence="7">Metabolic intermediate biosynthesis; chorismate biosynthesis; chorismate from D-erythrose 4-phosphate and phosphoenolpyruvate: step 5/7.</text>
</comment>
<evidence type="ECO:0000256" key="4">
    <source>
        <dbReference type="ARBA" id="ARBA00022777"/>
    </source>
</evidence>
<keyword evidence="2 7" id="KW-0808">Transferase</keyword>
<evidence type="ECO:0000313" key="8">
    <source>
        <dbReference type="EMBL" id="KRK95594.1"/>
    </source>
</evidence>
<dbReference type="UniPathway" id="UPA00053">
    <property type="reaction ID" value="UER00088"/>
</dbReference>
<evidence type="ECO:0000256" key="7">
    <source>
        <dbReference type="HAMAP-Rule" id="MF_00109"/>
    </source>
</evidence>
<dbReference type="Gene3D" id="3.40.50.300">
    <property type="entry name" value="P-loop containing nucleotide triphosphate hydrolases"/>
    <property type="match status" value="1"/>
</dbReference>
<comment type="subunit">
    <text evidence="7">Monomer.</text>
</comment>
<dbReference type="InterPro" id="IPR031322">
    <property type="entry name" value="Shikimate/glucono_kinase"/>
</dbReference>
<feature type="binding site" evidence="7">
    <location>
        <position position="116"/>
    </location>
    <ligand>
        <name>ATP</name>
        <dbReference type="ChEBI" id="CHEBI:30616"/>
    </ligand>
</feature>
<comment type="caution">
    <text evidence="7">Lacks conserved residue(s) required for the propagation of feature annotation.</text>
</comment>
<protein>
    <recommendedName>
        <fullName evidence="7">Shikimate kinase</fullName>
        <shortName evidence="7">SK</shortName>
        <ecNumber evidence="7">2.7.1.71</ecNumber>
    </recommendedName>
</protein>
<dbReference type="EMBL" id="AZDV01000006">
    <property type="protein sequence ID" value="KRK95594.1"/>
    <property type="molecule type" value="Genomic_DNA"/>
</dbReference>
<keyword evidence="9" id="KW-1185">Reference proteome</keyword>
<evidence type="ECO:0000256" key="5">
    <source>
        <dbReference type="ARBA" id="ARBA00022840"/>
    </source>
</evidence>
<keyword evidence="4 7" id="KW-0418">Kinase</keyword>
<comment type="subcellular location">
    <subcellularLocation>
        <location evidence="7">Cytoplasm</location>
    </subcellularLocation>
</comment>
<comment type="catalytic activity">
    <reaction evidence="7">
        <text>shikimate + ATP = 3-phosphoshikimate + ADP + H(+)</text>
        <dbReference type="Rhea" id="RHEA:13121"/>
        <dbReference type="ChEBI" id="CHEBI:15378"/>
        <dbReference type="ChEBI" id="CHEBI:30616"/>
        <dbReference type="ChEBI" id="CHEBI:36208"/>
        <dbReference type="ChEBI" id="CHEBI:145989"/>
        <dbReference type="ChEBI" id="CHEBI:456216"/>
        <dbReference type="EC" id="2.7.1.71"/>
    </reaction>
</comment>
<evidence type="ECO:0000256" key="3">
    <source>
        <dbReference type="ARBA" id="ARBA00022741"/>
    </source>
</evidence>
<dbReference type="AlphaFoldDB" id="A0A0R1LTC3"/>
<dbReference type="GO" id="GO:0009423">
    <property type="term" value="P:chorismate biosynthetic process"/>
    <property type="evidence" value="ECO:0007669"/>
    <property type="project" value="UniProtKB-UniRule"/>
</dbReference>
<feature type="binding site" evidence="7">
    <location>
        <position position="56"/>
    </location>
    <ligand>
        <name>substrate</name>
    </ligand>
</feature>
<dbReference type="STRING" id="1423715.FD25_GL000009"/>
<dbReference type="GO" id="GO:0005829">
    <property type="term" value="C:cytosol"/>
    <property type="evidence" value="ECO:0007669"/>
    <property type="project" value="TreeGrafter"/>
</dbReference>
<keyword evidence="3 7" id="KW-0547">Nucleotide-binding</keyword>
<dbReference type="GO" id="GO:0004765">
    <property type="term" value="F:shikimate kinase activity"/>
    <property type="evidence" value="ECO:0007669"/>
    <property type="project" value="UniProtKB-UniRule"/>
</dbReference>
<accession>A0A0R1LTC3</accession>
<dbReference type="GO" id="GO:0009073">
    <property type="term" value="P:aromatic amino acid family biosynthetic process"/>
    <property type="evidence" value="ECO:0007669"/>
    <property type="project" value="UniProtKB-KW"/>
</dbReference>
<keyword evidence="5 7" id="KW-0067">ATP-binding</keyword>
<feature type="binding site" evidence="7">
    <location>
        <position position="32"/>
    </location>
    <ligand>
        <name>substrate</name>
    </ligand>
</feature>
<reference evidence="8 9" key="1">
    <citation type="journal article" date="2015" name="Genome Announc.">
        <title>Expanding the biotechnology potential of lactobacilli through comparative genomics of 213 strains and associated genera.</title>
        <authorList>
            <person name="Sun Z."/>
            <person name="Harris H.M."/>
            <person name="McCann A."/>
            <person name="Guo C."/>
            <person name="Argimon S."/>
            <person name="Zhang W."/>
            <person name="Yang X."/>
            <person name="Jeffery I.B."/>
            <person name="Cooney J.C."/>
            <person name="Kagawa T.F."/>
            <person name="Liu W."/>
            <person name="Song Y."/>
            <person name="Salvetti E."/>
            <person name="Wrobel A."/>
            <person name="Rasinkangas P."/>
            <person name="Parkhill J."/>
            <person name="Rea M.C."/>
            <person name="O'Sullivan O."/>
            <person name="Ritari J."/>
            <person name="Douillard F.P."/>
            <person name="Paul Ross R."/>
            <person name="Yang R."/>
            <person name="Briner A.E."/>
            <person name="Felis G.E."/>
            <person name="de Vos W.M."/>
            <person name="Barrangou R."/>
            <person name="Klaenhammer T.R."/>
            <person name="Caufield P.W."/>
            <person name="Cui Y."/>
            <person name="Zhang H."/>
            <person name="O'Toole P.W."/>
        </authorList>
    </citation>
    <scope>NUCLEOTIDE SEQUENCE [LARGE SCALE GENOMIC DNA]</scope>
    <source>
        <strain evidence="8 9">DSM 19394</strain>
    </source>
</reference>
<keyword evidence="6 7" id="KW-0057">Aromatic amino acid biosynthesis</keyword>
<keyword evidence="7" id="KW-0460">Magnesium</keyword>
<dbReference type="Proteomes" id="UP000051955">
    <property type="component" value="Unassembled WGS sequence"/>
</dbReference>
<dbReference type="PANTHER" id="PTHR21087">
    <property type="entry name" value="SHIKIMATE KINASE"/>
    <property type="match status" value="1"/>
</dbReference>
<keyword evidence="7" id="KW-0963">Cytoplasm</keyword>
<dbReference type="Pfam" id="PF01202">
    <property type="entry name" value="SKI"/>
    <property type="match status" value="1"/>
</dbReference>
<organism evidence="8 9">
    <name type="scientific">Levilactobacillus acidifarinae DSM 19394 = JCM 15949</name>
    <dbReference type="NCBI Taxonomy" id="1423715"/>
    <lineage>
        <taxon>Bacteria</taxon>
        <taxon>Bacillati</taxon>
        <taxon>Bacillota</taxon>
        <taxon>Bacilli</taxon>
        <taxon>Lactobacillales</taxon>
        <taxon>Lactobacillaceae</taxon>
        <taxon>Levilactobacillus</taxon>
    </lineage>
</organism>
<keyword evidence="7" id="KW-0479">Metal-binding</keyword>
<feature type="binding site" evidence="7">
    <location>
        <position position="14"/>
    </location>
    <ligand>
        <name>Mg(2+)</name>
        <dbReference type="ChEBI" id="CHEBI:18420"/>
    </ligand>
</feature>
<dbReference type="PRINTS" id="PR01100">
    <property type="entry name" value="SHIKIMTKNASE"/>
</dbReference>
<comment type="cofactor">
    <cofactor evidence="7">
        <name>Mg(2+)</name>
        <dbReference type="ChEBI" id="CHEBI:18420"/>
    </cofactor>
    <text evidence="7">Binds 1 Mg(2+) ion per subunit.</text>
</comment>
<sequence>MQAILIGFMGSGKTTVGRLLATELETHHADLDELIVKRAGKTISTIFEERGEAYFRQLEQQTLRDAIAQPGILSTGGGTPTIAANAAILKASPVPVICLTASDQTILGRVAQDTGRPLVDELGTQGLMALKQKRAALYRAAADILITTDNLTPAQIVAEIKARILQPVHRVAANG</sequence>
<dbReference type="GO" id="GO:0008652">
    <property type="term" value="P:amino acid biosynthetic process"/>
    <property type="evidence" value="ECO:0007669"/>
    <property type="project" value="UniProtKB-KW"/>
</dbReference>
<feature type="binding site" evidence="7">
    <location>
        <position position="134"/>
    </location>
    <ligand>
        <name>substrate</name>
    </ligand>
</feature>
<dbReference type="OrthoDB" id="9800332at2"/>
<gene>
    <name evidence="7" type="primary">aroK</name>
    <name evidence="8" type="ORF">FD25_GL000009</name>
</gene>
<dbReference type="GO" id="GO:0005524">
    <property type="term" value="F:ATP binding"/>
    <property type="evidence" value="ECO:0007669"/>
    <property type="project" value="UniProtKB-UniRule"/>
</dbReference>
<dbReference type="EC" id="2.7.1.71" evidence="7"/>
<keyword evidence="1 7" id="KW-0028">Amino-acid biosynthesis</keyword>
<dbReference type="RefSeq" id="WP_057801871.1">
    <property type="nucleotide sequence ID" value="NZ_AZDV01000006.1"/>
</dbReference>
<evidence type="ECO:0000313" key="9">
    <source>
        <dbReference type="Proteomes" id="UP000051955"/>
    </source>
</evidence>
<proteinExistence type="inferred from homology"/>
<feature type="binding site" evidence="7">
    <location>
        <begin position="10"/>
        <end position="15"/>
    </location>
    <ligand>
        <name>ATP</name>
        <dbReference type="ChEBI" id="CHEBI:30616"/>
    </ligand>
</feature>
<dbReference type="CDD" id="cd00464">
    <property type="entry name" value="SK"/>
    <property type="match status" value="1"/>
</dbReference>